<feature type="transmembrane region" description="Helical" evidence="1">
    <location>
        <begin position="321"/>
        <end position="338"/>
    </location>
</feature>
<feature type="transmembrane region" description="Helical" evidence="1">
    <location>
        <begin position="129"/>
        <end position="145"/>
    </location>
</feature>
<gene>
    <name evidence="2" type="ORF">ENW48_07420</name>
</gene>
<feature type="transmembrane region" description="Helical" evidence="1">
    <location>
        <begin position="107"/>
        <end position="124"/>
    </location>
</feature>
<feature type="transmembrane region" description="Helical" evidence="1">
    <location>
        <begin position="198"/>
        <end position="219"/>
    </location>
</feature>
<accession>A0A7C5AMQ7</accession>
<keyword evidence="1" id="KW-0472">Membrane</keyword>
<dbReference type="AlphaFoldDB" id="A0A7C5AMQ7"/>
<sequence>MNPQPRMTGSLWWLAGLGLYVALGLLVLGYHEMWRDEFQAWLIAKESRSLGELWQNTRYEGHPLLWFLTLYGLTRITVQPEAMQILHFTVAVASVTLLWRYGPFPSAYKALISFGYFFFYEYAIISRNYAQGVLLVLLFLAAYRPSPDKPYLLLALILALLCQTNIYGLLLAVNFGAFLAEELWRGGPLGAFRQNSRWFLALSTLVFLLGVVVGLYTVIPPSDFSPPGGGGLWVTGFDPSHLKRTLAHLFRSYFPLPALQYRFWETNLLNIKSIQVGLGLCLFFFFLWSFGKNPPIARLYGGGSTTLLTFMYVIYTVSLRHAGHLYLLLLACLWLAAVHPEKSLKTPGWDNLCGWCARHRPRLLLLVLVIQVLAAGVASFYDWRHPFSASRAAAAFIKKNGLEDRFLVGDMDAPVSPVAAYLNRQIYYLTKRDWGSFIVWNNGRKKVNPVELAQTLKDLARRHNQRLLLILNYPAPPEISFLNLKAAFTESIRWDESYYLYEMETGEKLGEREGPGS</sequence>
<evidence type="ECO:0008006" key="3">
    <source>
        <dbReference type="Google" id="ProtNLM"/>
    </source>
</evidence>
<proteinExistence type="predicted"/>
<keyword evidence="1" id="KW-0812">Transmembrane</keyword>
<dbReference type="EMBL" id="DTKJ01000054">
    <property type="protein sequence ID" value="HGZ12033.1"/>
    <property type="molecule type" value="Genomic_DNA"/>
</dbReference>
<comment type="caution">
    <text evidence="2">The sequence shown here is derived from an EMBL/GenBank/DDBJ whole genome shotgun (WGS) entry which is preliminary data.</text>
</comment>
<protein>
    <recommendedName>
        <fullName evidence="3">Glycosyltransferase RgtA/B/C/D-like domain-containing protein</fullName>
    </recommendedName>
</protein>
<evidence type="ECO:0000313" key="2">
    <source>
        <dbReference type="EMBL" id="HGZ12033.1"/>
    </source>
</evidence>
<reference evidence="2" key="1">
    <citation type="journal article" date="2020" name="mSystems">
        <title>Genome- and Community-Level Interaction Insights into Carbon Utilization and Element Cycling Functions of Hydrothermarchaeota in Hydrothermal Sediment.</title>
        <authorList>
            <person name="Zhou Z."/>
            <person name="Liu Y."/>
            <person name="Xu W."/>
            <person name="Pan J."/>
            <person name="Luo Z.H."/>
            <person name="Li M."/>
        </authorList>
    </citation>
    <scope>NUCLEOTIDE SEQUENCE [LARGE SCALE GENOMIC DNA]</scope>
    <source>
        <strain evidence="2">SpSt-853</strain>
    </source>
</reference>
<feature type="transmembrane region" description="Helical" evidence="1">
    <location>
        <begin position="363"/>
        <end position="381"/>
    </location>
</feature>
<feature type="transmembrane region" description="Helical" evidence="1">
    <location>
        <begin position="273"/>
        <end position="290"/>
    </location>
</feature>
<keyword evidence="1" id="KW-1133">Transmembrane helix</keyword>
<name>A0A7C5AMQ7_9BACT</name>
<feature type="transmembrane region" description="Helical" evidence="1">
    <location>
        <begin position="151"/>
        <end position="177"/>
    </location>
</feature>
<organism evidence="2">
    <name type="scientific">Desulfobacca acetoxidans</name>
    <dbReference type="NCBI Taxonomy" id="60893"/>
    <lineage>
        <taxon>Bacteria</taxon>
        <taxon>Pseudomonadati</taxon>
        <taxon>Thermodesulfobacteriota</taxon>
        <taxon>Desulfobaccia</taxon>
        <taxon>Desulfobaccales</taxon>
        <taxon>Desulfobaccaceae</taxon>
        <taxon>Desulfobacca</taxon>
    </lineage>
</organism>
<feature type="transmembrane region" description="Helical" evidence="1">
    <location>
        <begin position="12"/>
        <end position="30"/>
    </location>
</feature>
<feature type="transmembrane region" description="Helical" evidence="1">
    <location>
        <begin position="297"/>
        <end position="315"/>
    </location>
</feature>
<evidence type="ECO:0000256" key="1">
    <source>
        <dbReference type="SAM" id="Phobius"/>
    </source>
</evidence>